<evidence type="ECO:0000313" key="3">
    <source>
        <dbReference type="Proteomes" id="UP000321197"/>
    </source>
</evidence>
<gene>
    <name evidence="2" type="ORF">MHY01S_33420</name>
</gene>
<dbReference type="EMBL" id="BJXL01000185">
    <property type="protein sequence ID" value="GEM85176.1"/>
    <property type="molecule type" value="Genomic_DNA"/>
</dbReference>
<protein>
    <recommendedName>
        <fullName evidence="1">Cupin type-2 domain-containing protein</fullName>
    </recommendedName>
</protein>
<feature type="domain" description="Cupin type-2" evidence="1">
    <location>
        <begin position="41"/>
        <end position="100"/>
    </location>
</feature>
<dbReference type="PANTHER" id="PTHR36440">
    <property type="entry name" value="PUTATIVE (AFU_ORTHOLOGUE AFUA_8G07350)-RELATED"/>
    <property type="match status" value="1"/>
</dbReference>
<dbReference type="Pfam" id="PF07883">
    <property type="entry name" value="Cupin_2"/>
    <property type="match status" value="1"/>
</dbReference>
<organism evidence="2 3">
    <name type="scientific">Meiothermus hypogaeus NBRC 106114</name>
    <dbReference type="NCBI Taxonomy" id="1227553"/>
    <lineage>
        <taxon>Bacteria</taxon>
        <taxon>Thermotogati</taxon>
        <taxon>Deinococcota</taxon>
        <taxon>Deinococci</taxon>
        <taxon>Thermales</taxon>
        <taxon>Thermaceae</taxon>
        <taxon>Meiothermus</taxon>
    </lineage>
</organism>
<reference evidence="2 3" key="1">
    <citation type="submission" date="2019-07" db="EMBL/GenBank/DDBJ databases">
        <title>Whole genome shotgun sequence of Meiothermus hypogaeus NBRC 106114.</title>
        <authorList>
            <person name="Hosoyama A."/>
            <person name="Uohara A."/>
            <person name="Ohji S."/>
            <person name="Ichikawa N."/>
        </authorList>
    </citation>
    <scope>NUCLEOTIDE SEQUENCE [LARGE SCALE GENOMIC DNA]</scope>
    <source>
        <strain evidence="2 3">NBRC 106114</strain>
    </source>
</reference>
<comment type="caution">
    <text evidence="2">The sequence shown here is derived from an EMBL/GenBank/DDBJ whole genome shotgun (WGS) entry which is preliminary data.</text>
</comment>
<sequence length="180" mass="20012">MATRGTQILNPRTGQRSVFLQTAQDTGGALFQMETFHPAHNAAEPEHTHPFQESRCQVLTGTLRFRVGGVERTVKPGEAIVIPPGVAHHFWNDGEVEAHAIQEFRPALNIEDFFVAYFALARDGKLSDGGIPKSVLQLAVLLKAYDRVLRPTNPPRFLQRVLMETLGPVGRLAGYRPDYI</sequence>
<dbReference type="InterPro" id="IPR014710">
    <property type="entry name" value="RmlC-like_jellyroll"/>
</dbReference>
<dbReference type="Proteomes" id="UP000321197">
    <property type="component" value="Unassembled WGS sequence"/>
</dbReference>
<evidence type="ECO:0000259" key="1">
    <source>
        <dbReference type="Pfam" id="PF07883"/>
    </source>
</evidence>
<dbReference type="Gene3D" id="2.60.120.10">
    <property type="entry name" value="Jelly Rolls"/>
    <property type="match status" value="1"/>
</dbReference>
<evidence type="ECO:0000313" key="2">
    <source>
        <dbReference type="EMBL" id="GEM85176.1"/>
    </source>
</evidence>
<dbReference type="InterPro" id="IPR011051">
    <property type="entry name" value="RmlC_Cupin_sf"/>
</dbReference>
<dbReference type="InterPro" id="IPR053146">
    <property type="entry name" value="QDO-like"/>
</dbReference>
<dbReference type="PANTHER" id="PTHR36440:SF1">
    <property type="entry name" value="PUTATIVE (AFU_ORTHOLOGUE AFUA_8G07350)-RELATED"/>
    <property type="match status" value="1"/>
</dbReference>
<dbReference type="InterPro" id="IPR013096">
    <property type="entry name" value="Cupin_2"/>
</dbReference>
<dbReference type="RefSeq" id="WP_119342439.1">
    <property type="nucleotide sequence ID" value="NZ_BJXL01000185.1"/>
</dbReference>
<dbReference type="SUPFAM" id="SSF51182">
    <property type="entry name" value="RmlC-like cupins"/>
    <property type="match status" value="1"/>
</dbReference>
<name>A0A511R896_9DEIN</name>
<accession>A0A511R896</accession>
<dbReference type="AlphaFoldDB" id="A0A511R896"/>
<proteinExistence type="predicted"/>
<dbReference type="OrthoDB" id="1423961at2"/>